<feature type="compositionally biased region" description="Polar residues" evidence="1">
    <location>
        <begin position="61"/>
        <end position="78"/>
    </location>
</feature>
<feature type="compositionally biased region" description="Low complexity" evidence="1">
    <location>
        <begin position="225"/>
        <end position="238"/>
    </location>
</feature>
<keyword evidence="2" id="KW-0812">Transmembrane</keyword>
<reference evidence="3 4" key="1">
    <citation type="submission" date="2018-05" db="EMBL/GenBank/DDBJ databases">
        <title>Genome sequencing and assembly of the regulated plant pathogen Lachnellula willkommii and related sister species for the development of diagnostic species identification markers.</title>
        <authorList>
            <person name="Giroux E."/>
            <person name="Bilodeau G."/>
        </authorList>
    </citation>
    <scope>NUCLEOTIDE SEQUENCE [LARGE SCALE GENOMIC DNA]</scope>
    <source>
        <strain evidence="3 4">CBS 160.35</strain>
    </source>
</reference>
<evidence type="ECO:0000313" key="3">
    <source>
        <dbReference type="EMBL" id="TVY44394.1"/>
    </source>
</evidence>
<dbReference type="OrthoDB" id="5385072at2759"/>
<sequence length="402" mass="42717">MADIPRRKPMPAGYQAAHPQQLQPDLYGHSRTRTTSSNTFPTQPQPQQLYPNNMQVHPYTSRRTPSTNTFSTTASSGNGPVAQRNSSSSQDLRRSTSSRSNGASQPTGYVALMRKQKATVWCDRAQHEDPRLLAAQRQAKMRATLEVVGGKNHAGRVSTSGNASLAGSNRVAAKIRHGGKATLVGYSPGDLVGGVGGVPMRLSASEVEGEDSDDDGDSTIHHQRSGSGRSSVGSGRRGLTYSRTSTSSVNGRLSSGNSPPGERRDSIQEDEAGETPVPATHLRARDYFATDGSGDGARSTGSGSSGERADGVAELGSGDAARLASNSLLKATVTREKSVKNPDELRRRGSVDDRTMTMSAGRLYIANPDADTRYIDGVYEVLGYLGFGMVIGFIRLACILMD</sequence>
<gene>
    <name evidence="3" type="ORF">LOCC1_G003486</name>
</gene>
<evidence type="ECO:0000256" key="1">
    <source>
        <dbReference type="SAM" id="MobiDB-lite"/>
    </source>
</evidence>
<organism evidence="3 4">
    <name type="scientific">Lachnellula occidentalis</name>
    <dbReference type="NCBI Taxonomy" id="215460"/>
    <lineage>
        <taxon>Eukaryota</taxon>
        <taxon>Fungi</taxon>
        <taxon>Dikarya</taxon>
        <taxon>Ascomycota</taxon>
        <taxon>Pezizomycotina</taxon>
        <taxon>Leotiomycetes</taxon>
        <taxon>Helotiales</taxon>
        <taxon>Lachnaceae</taxon>
        <taxon>Lachnellula</taxon>
    </lineage>
</organism>
<keyword evidence="2" id="KW-0472">Membrane</keyword>
<name>A0A8H8UDU7_9HELO</name>
<evidence type="ECO:0000256" key="2">
    <source>
        <dbReference type="SAM" id="Phobius"/>
    </source>
</evidence>
<dbReference type="EMBL" id="QGMI01000236">
    <property type="protein sequence ID" value="TVY44394.1"/>
    <property type="molecule type" value="Genomic_DNA"/>
</dbReference>
<feature type="transmembrane region" description="Helical" evidence="2">
    <location>
        <begin position="381"/>
        <end position="401"/>
    </location>
</feature>
<evidence type="ECO:0000313" key="4">
    <source>
        <dbReference type="Proteomes" id="UP000443090"/>
    </source>
</evidence>
<feature type="compositionally biased region" description="Low complexity" evidence="1">
    <location>
        <begin position="84"/>
        <end position="100"/>
    </location>
</feature>
<dbReference type="Proteomes" id="UP000443090">
    <property type="component" value="Unassembled WGS sequence"/>
</dbReference>
<keyword evidence="4" id="KW-1185">Reference proteome</keyword>
<feature type="region of interest" description="Disordered" evidence="1">
    <location>
        <begin position="205"/>
        <end position="312"/>
    </location>
</feature>
<feature type="compositionally biased region" description="Polar residues" evidence="1">
    <location>
        <begin position="33"/>
        <end position="55"/>
    </location>
</feature>
<comment type="caution">
    <text evidence="3">The sequence shown here is derived from an EMBL/GenBank/DDBJ whole genome shotgun (WGS) entry which is preliminary data.</text>
</comment>
<feature type="compositionally biased region" description="Polar residues" evidence="1">
    <location>
        <begin position="241"/>
        <end position="258"/>
    </location>
</feature>
<feature type="region of interest" description="Disordered" evidence="1">
    <location>
        <begin position="1"/>
        <end position="108"/>
    </location>
</feature>
<feature type="compositionally biased region" description="Acidic residues" evidence="1">
    <location>
        <begin position="207"/>
        <end position="217"/>
    </location>
</feature>
<protein>
    <submittedName>
        <fullName evidence="3">Uncharacterized protein</fullName>
    </submittedName>
</protein>
<proteinExistence type="predicted"/>
<dbReference type="AlphaFoldDB" id="A0A8H8UDU7"/>
<accession>A0A8H8UDU7</accession>
<keyword evidence="2" id="KW-1133">Transmembrane helix</keyword>